<proteinExistence type="predicted"/>
<evidence type="ECO:0008006" key="2">
    <source>
        <dbReference type="Google" id="ProtNLM"/>
    </source>
</evidence>
<sequence>MANKFAFQYLTNRHSYFKVVCKVEGSEWKLIAGCEGDSDVVRVKMLNNVHNHTARDVADYHPVVCSKNIGNMIKYKIAETPSYLPTQIRKDIKLSYDVRMSYHQAWHAKEWAKSAITGHPKDSYKFVSWMCQHLRQ</sequence>
<reference evidence="1" key="1">
    <citation type="submission" date="2019-08" db="EMBL/GenBank/DDBJ databases">
        <title>Reference gene set and small RNA set construction with multiple tissues from Davidia involucrata Baill.</title>
        <authorList>
            <person name="Yang H."/>
            <person name="Zhou C."/>
            <person name="Li G."/>
            <person name="Wang J."/>
            <person name="Gao P."/>
            <person name="Wang M."/>
            <person name="Wang R."/>
            <person name="Zhao Y."/>
        </authorList>
    </citation>
    <scope>NUCLEOTIDE SEQUENCE</scope>
    <source>
        <tissue evidence="1">Mixed with DoveR01_LX</tissue>
    </source>
</reference>
<gene>
    <name evidence="1" type="ORF">Din_021581</name>
</gene>
<dbReference type="EMBL" id="GHES01021581">
    <property type="protein sequence ID" value="MPA52140.1"/>
    <property type="molecule type" value="Transcribed_RNA"/>
</dbReference>
<dbReference type="AlphaFoldDB" id="A0A5B7A5U7"/>
<name>A0A5B7A5U7_DAVIN</name>
<dbReference type="PANTHER" id="PTHR31973:SF157">
    <property type="entry name" value="SWIM-TYPE DOMAIN-CONTAINING PROTEIN"/>
    <property type="match status" value="1"/>
</dbReference>
<organism evidence="1">
    <name type="scientific">Davidia involucrata</name>
    <name type="common">Dove tree</name>
    <dbReference type="NCBI Taxonomy" id="16924"/>
    <lineage>
        <taxon>Eukaryota</taxon>
        <taxon>Viridiplantae</taxon>
        <taxon>Streptophyta</taxon>
        <taxon>Embryophyta</taxon>
        <taxon>Tracheophyta</taxon>
        <taxon>Spermatophyta</taxon>
        <taxon>Magnoliopsida</taxon>
        <taxon>eudicotyledons</taxon>
        <taxon>Gunneridae</taxon>
        <taxon>Pentapetalae</taxon>
        <taxon>asterids</taxon>
        <taxon>Cornales</taxon>
        <taxon>Nyssaceae</taxon>
        <taxon>Davidia</taxon>
    </lineage>
</organism>
<evidence type="ECO:0000313" key="1">
    <source>
        <dbReference type="EMBL" id="MPA52140.1"/>
    </source>
</evidence>
<dbReference type="PANTHER" id="PTHR31973">
    <property type="entry name" value="POLYPROTEIN, PUTATIVE-RELATED"/>
    <property type="match status" value="1"/>
</dbReference>
<accession>A0A5B7A5U7</accession>
<protein>
    <recommendedName>
        <fullName evidence="2">Transposase MuDR plant domain-containing protein</fullName>
    </recommendedName>
</protein>